<proteinExistence type="predicted"/>
<dbReference type="Pfam" id="PF07002">
    <property type="entry name" value="Copine"/>
    <property type="match status" value="1"/>
</dbReference>
<dbReference type="GO" id="GO:0005634">
    <property type="term" value="C:nucleus"/>
    <property type="evidence" value="ECO:0007669"/>
    <property type="project" value="TreeGrafter"/>
</dbReference>
<name>A0AAV7FK25_DENCH</name>
<reference evidence="2 3" key="1">
    <citation type="journal article" date="2021" name="Hortic Res">
        <title>Chromosome-scale assembly of the Dendrobium chrysotoxum genome enhances the understanding of orchid evolution.</title>
        <authorList>
            <person name="Zhang Y."/>
            <person name="Zhang G.Q."/>
            <person name="Zhang D."/>
            <person name="Liu X.D."/>
            <person name="Xu X.Y."/>
            <person name="Sun W.H."/>
            <person name="Yu X."/>
            <person name="Zhu X."/>
            <person name="Wang Z.W."/>
            <person name="Zhao X."/>
            <person name="Zhong W.Y."/>
            <person name="Chen H."/>
            <person name="Yin W.L."/>
            <person name="Huang T."/>
            <person name="Niu S.C."/>
            <person name="Liu Z.J."/>
        </authorList>
    </citation>
    <scope>NUCLEOTIDE SEQUENCE [LARGE SCALE GENOMIC DNA]</scope>
    <source>
        <strain evidence="2">Lindl</strain>
    </source>
</reference>
<dbReference type="InterPro" id="IPR010734">
    <property type="entry name" value="Copine_C"/>
</dbReference>
<dbReference type="InterPro" id="IPR052079">
    <property type="entry name" value="E3_ligase/Copine_domain"/>
</dbReference>
<keyword evidence="3" id="KW-1185">Reference proteome</keyword>
<feature type="domain" description="Copine C-terminal" evidence="1">
    <location>
        <begin position="58"/>
        <end position="130"/>
    </location>
</feature>
<evidence type="ECO:0000313" key="2">
    <source>
        <dbReference type="EMBL" id="KAH0448500.1"/>
    </source>
</evidence>
<dbReference type="AlphaFoldDB" id="A0AAV7FK25"/>
<dbReference type="PANTHER" id="PTHR45751">
    <property type="entry name" value="COPINE FAMILY PROTEIN 1"/>
    <property type="match status" value="1"/>
</dbReference>
<dbReference type="GO" id="GO:0016567">
    <property type="term" value="P:protein ubiquitination"/>
    <property type="evidence" value="ECO:0007669"/>
    <property type="project" value="TreeGrafter"/>
</dbReference>
<sequence>MGPRCGAYNEAGNHLKILSSAFVSSRQTAYTRFLKRGGKGTRCDTYGEAGKYCFNNQSLHGIGDKPNPYEEAISIIGKTLAPFDEDNFIPCFGFGDATTHDREVFSFHGNHSPCHGFDEVLDCYRKIVPKEDCSKFEIIR</sequence>
<evidence type="ECO:0000259" key="1">
    <source>
        <dbReference type="Pfam" id="PF07002"/>
    </source>
</evidence>
<dbReference type="EMBL" id="JAGFBR010000019">
    <property type="protein sequence ID" value="KAH0448500.1"/>
    <property type="molecule type" value="Genomic_DNA"/>
</dbReference>
<organism evidence="2 3">
    <name type="scientific">Dendrobium chrysotoxum</name>
    <name type="common">Orchid</name>
    <dbReference type="NCBI Taxonomy" id="161865"/>
    <lineage>
        <taxon>Eukaryota</taxon>
        <taxon>Viridiplantae</taxon>
        <taxon>Streptophyta</taxon>
        <taxon>Embryophyta</taxon>
        <taxon>Tracheophyta</taxon>
        <taxon>Spermatophyta</taxon>
        <taxon>Magnoliopsida</taxon>
        <taxon>Liliopsida</taxon>
        <taxon>Asparagales</taxon>
        <taxon>Orchidaceae</taxon>
        <taxon>Epidendroideae</taxon>
        <taxon>Malaxideae</taxon>
        <taxon>Dendrobiinae</taxon>
        <taxon>Dendrobium</taxon>
    </lineage>
</organism>
<accession>A0AAV7FK25</accession>
<comment type="caution">
    <text evidence="2">The sequence shown here is derived from an EMBL/GenBank/DDBJ whole genome shotgun (WGS) entry which is preliminary data.</text>
</comment>
<gene>
    <name evidence="2" type="ORF">IEQ34_022300</name>
</gene>
<dbReference type="Proteomes" id="UP000775213">
    <property type="component" value="Unassembled WGS sequence"/>
</dbReference>
<dbReference type="PANTHER" id="PTHR45751:SF16">
    <property type="entry name" value="E3 UBIQUITIN-PROTEIN LIGASE RGLG4"/>
    <property type="match status" value="1"/>
</dbReference>
<dbReference type="GO" id="GO:0004842">
    <property type="term" value="F:ubiquitin-protein transferase activity"/>
    <property type="evidence" value="ECO:0007669"/>
    <property type="project" value="TreeGrafter"/>
</dbReference>
<protein>
    <recommendedName>
        <fullName evidence="1">Copine C-terminal domain-containing protein</fullName>
    </recommendedName>
</protein>
<evidence type="ECO:0000313" key="3">
    <source>
        <dbReference type="Proteomes" id="UP000775213"/>
    </source>
</evidence>